<protein>
    <submittedName>
        <fullName evidence="1">NGG1p interacting factor NIF3</fullName>
    </submittedName>
</protein>
<dbReference type="EMBL" id="MGDB01000103">
    <property type="protein sequence ID" value="OGL40270.1"/>
    <property type="molecule type" value="Genomic_DNA"/>
</dbReference>
<comment type="caution">
    <text evidence="1">The sequence shown here is derived from an EMBL/GenBank/DDBJ whole genome shotgun (WGS) entry which is preliminary data.</text>
</comment>
<sequence length="318" mass="35999">MKLGKMYETLVQRGIDFDPRGKEQIEKYLKLQREAYDELKGDKKEFFDKERLTNPFADTRILFGDTELEVKKVLVGIDVEIGEVVLADRLKQKGKEIDLIIAHHPEGRAMANFYEVMHMQADILNKFGVPINVAEGILEPRIKEVSRRVMPANYNRTVDAARLLGIPLMCVHTPSDNAVTSFLQKELDNKKPEYVKDVLDFLNNIPEYRLSQSDQSTPAILAGSEKKRAGKIFVDMTGGTGGPKEAFEKLSHTEIGTIVGMHISEDHLKEAEKNHINVIIAGHMSSDSLGMNLMLDEILKKERIEVFPCSGFTRFVRI</sequence>
<evidence type="ECO:0000313" key="2">
    <source>
        <dbReference type="Proteomes" id="UP000178526"/>
    </source>
</evidence>
<name>A0A1F7RG04_9BACT</name>
<reference evidence="1 2" key="1">
    <citation type="journal article" date="2016" name="Nat. Commun.">
        <title>Thousands of microbial genomes shed light on interconnected biogeochemical processes in an aquifer system.</title>
        <authorList>
            <person name="Anantharaman K."/>
            <person name="Brown C.T."/>
            <person name="Hug L.A."/>
            <person name="Sharon I."/>
            <person name="Castelle C.J."/>
            <person name="Probst A.J."/>
            <person name="Thomas B.C."/>
            <person name="Singh A."/>
            <person name="Wilkins M.J."/>
            <person name="Karaoz U."/>
            <person name="Brodie E.L."/>
            <person name="Williams K.H."/>
            <person name="Hubbard S.S."/>
            <person name="Banfield J.F."/>
        </authorList>
    </citation>
    <scope>NUCLEOTIDE SEQUENCE [LARGE SCALE GENOMIC DNA]</scope>
</reference>
<proteinExistence type="predicted"/>
<accession>A0A1F7RG04</accession>
<evidence type="ECO:0000313" key="1">
    <source>
        <dbReference type="EMBL" id="OGL40270.1"/>
    </source>
</evidence>
<organism evidence="1 2">
    <name type="scientific">Candidatus Schekmanbacteria bacterium GWA2_38_11</name>
    <dbReference type="NCBI Taxonomy" id="1817876"/>
    <lineage>
        <taxon>Bacteria</taxon>
        <taxon>Candidatus Schekmaniibacteriota</taxon>
    </lineage>
</organism>
<dbReference type="InterPro" id="IPR036069">
    <property type="entry name" value="DUF34/NIF3_sf"/>
</dbReference>
<dbReference type="AlphaFoldDB" id="A0A1F7RG04"/>
<gene>
    <name evidence="1" type="ORF">A2042_02405</name>
</gene>
<dbReference type="Proteomes" id="UP000178526">
    <property type="component" value="Unassembled WGS sequence"/>
</dbReference>
<dbReference type="SUPFAM" id="SSF102705">
    <property type="entry name" value="NIF3 (NGG1p interacting factor 3)-like"/>
    <property type="match status" value="1"/>
</dbReference>